<evidence type="ECO:0000256" key="1">
    <source>
        <dbReference type="ARBA" id="ARBA00008563"/>
    </source>
</evidence>
<evidence type="ECO:0000313" key="9">
    <source>
        <dbReference type="EMBL" id="SMC71576.1"/>
    </source>
</evidence>
<evidence type="ECO:0000256" key="6">
    <source>
        <dbReference type="HAMAP-Rule" id="MF_01363"/>
    </source>
</evidence>
<evidence type="ECO:0000313" key="10">
    <source>
        <dbReference type="Proteomes" id="UP000192393"/>
    </source>
</evidence>
<keyword evidence="5 6" id="KW-0687">Ribonucleoprotein</keyword>
<dbReference type="NCBIfam" id="TIGR00061">
    <property type="entry name" value="L21"/>
    <property type="match status" value="1"/>
</dbReference>
<evidence type="ECO:0000256" key="7">
    <source>
        <dbReference type="RuleBase" id="RU000562"/>
    </source>
</evidence>
<dbReference type="GO" id="GO:0005737">
    <property type="term" value="C:cytoplasm"/>
    <property type="evidence" value="ECO:0007669"/>
    <property type="project" value="UniProtKB-ARBA"/>
</dbReference>
<name>A0A1W2BFD2_9FLAO</name>
<dbReference type="RefSeq" id="WP_084017618.1">
    <property type="nucleotide sequence ID" value="NZ_FWXS01000006.1"/>
</dbReference>
<keyword evidence="2 6" id="KW-0699">rRNA-binding</keyword>
<dbReference type="InterPro" id="IPR036164">
    <property type="entry name" value="bL21-like_sf"/>
</dbReference>
<dbReference type="EMBL" id="FWXS01000006">
    <property type="protein sequence ID" value="SMC71576.1"/>
    <property type="molecule type" value="Genomic_DNA"/>
</dbReference>
<proteinExistence type="inferred from homology"/>
<organism evidence="9 10">
    <name type="scientific">Moheibacter sediminis</name>
    <dbReference type="NCBI Taxonomy" id="1434700"/>
    <lineage>
        <taxon>Bacteria</taxon>
        <taxon>Pseudomonadati</taxon>
        <taxon>Bacteroidota</taxon>
        <taxon>Flavobacteriia</taxon>
        <taxon>Flavobacteriales</taxon>
        <taxon>Weeksellaceae</taxon>
        <taxon>Moheibacter</taxon>
    </lineage>
</organism>
<comment type="similarity">
    <text evidence="1 6 7">Belongs to the bacterial ribosomal protein bL21 family.</text>
</comment>
<dbReference type="GO" id="GO:1990904">
    <property type="term" value="C:ribonucleoprotein complex"/>
    <property type="evidence" value="ECO:0007669"/>
    <property type="project" value="UniProtKB-KW"/>
</dbReference>
<feature type="region of interest" description="Disordered" evidence="8">
    <location>
        <begin position="102"/>
        <end position="145"/>
    </location>
</feature>
<dbReference type="PROSITE" id="PS01169">
    <property type="entry name" value="RIBOSOMAL_L21"/>
    <property type="match status" value="1"/>
</dbReference>
<dbReference type="GO" id="GO:0006412">
    <property type="term" value="P:translation"/>
    <property type="evidence" value="ECO:0007669"/>
    <property type="project" value="UniProtKB-UniRule"/>
</dbReference>
<dbReference type="Proteomes" id="UP000192393">
    <property type="component" value="Unassembled WGS sequence"/>
</dbReference>
<comment type="subunit">
    <text evidence="6">Part of the 50S ribosomal subunit. Contacts protein L20.</text>
</comment>
<dbReference type="AlphaFoldDB" id="A0A1W2BFD2"/>
<evidence type="ECO:0000256" key="8">
    <source>
        <dbReference type="SAM" id="MobiDB-lite"/>
    </source>
</evidence>
<evidence type="ECO:0000256" key="2">
    <source>
        <dbReference type="ARBA" id="ARBA00022730"/>
    </source>
</evidence>
<feature type="compositionally biased region" description="Basic and acidic residues" evidence="8">
    <location>
        <begin position="108"/>
        <end position="145"/>
    </location>
</feature>
<gene>
    <name evidence="6" type="primary">rplU</name>
    <name evidence="9" type="ORF">SAMN06296427_106135</name>
</gene>
<sequence>MYAIVEIAGLQYKIEQDQQLYVNRLQGDAGAEVSFDRVLLTDNGSIQVGAPVIDGVSVVAKIVEHVKGDKVIVFKKKRRKGYKKKNGHRQQFTKIEIISIGGGKAKAAKKEAKVEDEAPKAEVKKAKKAEGDSAEPKKAAKKKED</sequence>
<dbReference type="InterPro" id="IPR001787">
    <property type="entry name" value="Ribosomal_bL21"/>
</dbReference>
<dbReference type="OrthoDB" id="9813334at2"/>
<dbReference type="SUPFAM" id="SSF141091">
    <property type="entry name" value="L21p-like"/>
    <property type="match status" value="1"/>
</dbReference>
<dbReference type="GO" id="GO:0003735">
    <property type="term" value="F:structural constituent of ribosome"/>
    <property type="evidence" value="ECO:0007669"/>
    <property type="project" value="InterPro"/>
</dbReference>
<evidence type="ECO:0000256" key="5">
    <source>
        <dbReference type="ARBA" id="ARBA00023274"/>
    </source>
</evidence>
<dbReference type="GO" id="GO:0019843">
    <property type="term" value="F:rRNA binding"/>
    <property type="evidence" value="ECO:0007669"/>
    <property type="project" value="UniProtKB-UniRule"/>
</dbReference>
<dbReference type="InterPro" id="IPR018258">
    <property type="entry name" value="Ribosomal_bL21_CS"/>
</dbReference>
<keyword evidence="3 6" id="KW-0694">RNA-binding</keyword>
<evidence type="ECO:0000256" key="3">
    <source>
        <dbReference type="ARBA" id="ARBA00022884"/>
    </source>
</evidence>
<accession>A0A1W2BFD2</accession>
<dbReference type="PANTHER" id="PTHR21349">
    <property type="entry name" value="50S RIBOSOMAL PROTEIN L21"/>
    <property type="match status" value="1"/>
</dbReference>
<evidence type="ECO:0000256" key="4">
    <source>
        <dbReference type="ARBA" id="ARBA00022980"/>
    </source>
</evidence>
<keyword evidence="10" id="KW-1185">Reference proteome</keyword>
<dbReference type="HAMAP" id="MF_01363">
    <property type="entry name" value="Ribosomal_bL21"/>
    <property type="match status" value="1"/>
</dbReference>
<reference evidence="9 10" key="1">
    <citation type="submission" date="2017-04" db="EMBL/GenBank/DDBJ databases">
        <authorList>
            <person name="Afonso C.L."/>
            <person name="Miller P.J."/>
            <person name="Scott M.A."/>
            <person name="Spackman E."/>
            <person name="Goraichik I."/>
            <person name="Dimitrov K.M."/>
            <person name="Suarez D.L."/>
            <person name="Swayne D.E."/>
        </authorList>
    </citation>
    <scope>NUCLEOTIDE SEQUENCE [LARGE SCALE GENOMIC DNA]</scope>
    <source>
        <strain evidence="9 10">CGMCC 1.12708</strain>
    </source>
</reference>
<protein>
    <recommendedName>
        <fullName evidence="6">Large ribosomal subunit protein bL21</fullName>
    </recommendedName>
</protein>
<keyword evidence="4 6" id="KW-0689">Ribosomal protein</keyword>
<comment type="function">
    <text evidence="6 7">This protein binds to 23S rRNA in the presence of protein L20.</text>
</comment>
<dbReference type="GO" id="GO:0005840">
    <property type="term" value="C:ribosome"/>
    <property type="evidence" value="ECO:0007669"/>
    <property type="project" value="UniProtKB-KW"/>
</dbReference>
<dbReference type="STRING" id="1434700.SAMN06296427_106135"/>
<dbReference type="Pfam" id="PF00829">
    <property type="entry name" value="Ribosomal_L21p"/>
    <property type="match status" value="1"/>
</dbReference>
<dbReference type="PANTHER" id="PTHR21349:SF0">
    <property type="entry name" value="LARGE RIBOSOMAL SUBUNIT PROTEIN BL21M"/>
    <property type="match status" value="1"/>
</dbReference>
<dbReference type="InterPro" id="IPR028909">
    <property type="entry name" value="bL21-like"/>
</dbReference>